<name>A0A1L6MXS6_9BACT</name>
<evidence type="ECO:0008006" key="3">
    <source>
        <dbReference type="Google" id="ProtNLM"/>
    </source>
</evidence>
<keyword evidence="2" id="KW-1185">Reference proteome</keyword>
<evidence type="ECO:0000313" key="1">
    <source>
        <dbReference type="EMBL" id="APS00289.1"/>
    </source>
</evidence>
<dbReference type="AlphaFoldDB" id="A0A1L6MXS6"/>
<protein>
    <recommendedName>
        <fullName evidence="3">DUF4292 domain-containing protein</fullName>
    </recommendedName>
</protein>
<sequence length="284" mass="32072">MVPPPSFRIPTAIDAMKRLEVSQSCIKGLQAEAKIDHFGKGGRFRGVMMVYAAPKARLRMDVLSPFGTNMATLTSDGRQFQVFDLQESRFFQGLATACNLAQFTGVELEEDVFVHLLLGTSSVLYPQKVKETSIQWVSKGFYQIVLADGEGNTQELEVAPKPSDRTKPWQEQQLRVLAVRVKQGQRILYQATFADHTIPAHDRTLDQQEGEDMTSLAQKLAVCRAEIPYRIHLEVPAQKQDILIRYDSVLWNPVLNANVFVQRPPFGLLPQEVTCNQDRRSKAR</sequence>
<dbReference type="STRING" id="1882918.BCY86_06030"/>
<dbReference type="OrthoDB" id="5405540at2"/>
<dbReference type="KEGG" id="pabo:BCY86_06030"/>
<dbReference type="RefSeq" id="WP_075276954.1">
    <property type="nucleotide sequence ID" value="NZ_CP016908.1"/>
</dbReference>
<evidence type="ECO:0000313" key="2">
    <source>
        <dbReference type="Proteomes" id="UP000185544"/>
    </source>
</evidence>
<dbReference type="EMBL" id="CP016908">
    <property type="protein sequence ID" value="APS00289.1"/>
    <property type="molecule type" value="Genomic_DNA"/>
</dbReference>
<organism evidence="1 2">
    <name type="scientific">Pajaroellobacter abortibovis</name>
    <dbReference type="NCBI Taxonomy" id="1882918"/>
    <lineage>
        <taxon>Bacteria</taxon>
        <taxon>Pseudomonadati</taxon>
        <taxon>Myxococcota</taxon>
        <taxon>Polyangia</taxon>
        <taxon>Polyangiales</taxon>
        <taxon>Polyangiaceae</taxon>
    </lineage>
</organism>
<reference evidence="1 2" key="1">
    <citation type="submission" date="2016-08" db="EMBL/GenBank/DDBJ databases">
        <title>Identification and validation of antigenic proteins from Pajaroellobacter abortibovis using de-novo genome sequence assembly and reverse vaccinology.</title>
        <authorList>
            <person name="Welly B.T."/>
            <person name="Miller M.R."/>
            <person name="Stott J.L."/>
            <person name="Blanchard M.T."/>
            <person name="Islas-Trejo A.D."/>
            <person name="O'Rourke S.M."/>
            <person name="Young A.E."/>
            <person name="Medrano J.F."/>
            <person name="Van Eenennaam A.L."/>
        </authorList>
    </citation>
    <scope>NUCLEOTIDE SEQUENCE [LARGE SCALE GENOMIC DNA]</scope>
    <source>
        <strain evidence="1 2">BTF92-0548A/99-0131</strain>
    </source>
</reference>
<gene>
    <name evidence="1" type="ORF">BCY86_06030</name>
</gene>
<accession>A0A1L6MXS6</accession>
<proteinExistence type="predicted"/>
<dbReference type="Proteomes" id="UP000185544">
    <property type="component" value="Chromosome"/>
</dbReference>